<feature type="transmembrane region" description="Helical" evidence="4">
    <location>
        <begin position="61"/>
        <end position="82"/>
    </location>
</feature>
<feature type="domain" description="ANTAR" evidence="5">
    <location>
        <begin position="263"/>
        <end position="324"/>
    </location>
</feature>
<dbReference type="Gene3D" id="3.90.180.10">
    <property type="entry name" value="Medium-chain alcohol dehydrogenases, catalytic domain"/>
    <property type="match status" value="1"/>
</dbReference>
<keyword evidence="4" id="KW-0472">Membrane</keyword>
<dbReference type="EMBL" id="AP022605">
    <property type="protein sequence ID" value="BBZ09457.1"/>
    <property type="molecule type" value="Genomic_DNA"/>
</dbReference>
<evidence type="ECO:0000256" key="2">
    <source>
        <dbReference type="ARBA" id="ARBA00022723"/>
    </source>
</evidence>
<comment type="cofactor">
    <cofactor evidence="1">
        <name>Zn(2+)</name>
        <dbReference type="ChEBI" id="CHEBI:29105"/>
    </cofactor>
</comment>
<dbReference type="SUPFAM" id="SSF55785">
    <property type="entry name" value="PYP-like sensor domain (PAS domain)"/>
    <property type="match status" value="1"/>
</dbReference>
<evidence type="ECO:0000313" key="6">
    <source>
        <dbReference type="EMBL" id="BBZ09457.1"/>
    </source>
</evidence>
<keyword evidence="3" id="KW-0862">Zinc</keyword>
<dbReference type="SMART" id="SM01012">
    <property type="entry name" value="ANTAR"/>
    <property type="match status" value="1"/>
</dbReference>
<dbReference type="PROSITE" id="PS50921">
    <property type="entry name" value="ANTAR"/>
    <property type="match status" value="1"/>
</dbReference>
<dbReference type="InterPro" id="IPR013655">
    <property type="entry name" value="PAS_fold_3"/>
</dbReference>
<dbReference type="Proteomes" id="UP000467201">
    <property type="component" value="Chromosome"/>
</dbReference>
<dbReference type="PANTHER" id="PTHR42813:SF2">
    <property type="entry name" value="DEHYDROGENASE, ZINC-CONTAINING, PUTATIVE (AFU_ORTHOLOGUE AFUA_2G02810)-RELATED"/>
    <property type="match status" value="1"/>
</dbReference>
<protein>
    <recommendedName>
        <fullName evidence="5">ANTAR domain-containing protein</fullName>
    </recommendedName>
</protein>
<reference evidence="6 7" key="1">
    <citation type="journal article" date="2019" name="Emerg. Microbes Infect.">
        <title>Comprehensive subspecies identification of 175 nontuberculous mycobacteria species based on 7547 genomic profiles.</title>
        <authorList>
            <person name="Matsumoto Y."/>
            <person name="Kinjo T."/>
            <person name="Motooka D."/>
            <person name="Nabeya D."/>
            <person name="Jung N."/>
            <person name="Uechi K."/>
            <person name="Horii T."/>
            <person name="Iida T."/>
            <person name="Fujita J."/>
            <person name="Nakamura S."/>
        </authorList>
    </citation>
    <scope>NUCLEOTIDE SEQUENCE [LARGE SCALE GENOMIC DNA]</scope>
    <source>
        <strain evidence="6 7">JCM 12405</strain>
    </source>
</reference>
<dbReference type="Gene3D" id="1.10.10.10">
    <property type="entry name" value="Winged helix-like DNA-binding domain superfamily/Winged helix DNA-binding domain"/>
    <property type="match status" value="1"/>
</dbReference>
<dbReference type="InterPro" id="IPR011032">
    <property type="entry name" value="GroES-like_sf"/>
</dbReference>
<dbReference type="InterPro" id="IPR036388">
    <property type="entry name" value="WH-like_DNA-bd_sf"/>
</dbReference>
<evidence type="ECO:0000256" key="4">
    <source>
        <dbReference type="SAM" id="Phobius"/>
    </source>
</evidence>
<keyword evidence="4" id="KW-0812">Transmembrane</keyword>
<proteinExistence type="predicted"/>
<evidence type="ECO:0000256" key="1">
    <source>
        <dbReference type="ARBA" id="ARBA00001947"/>
    </source>
</evidence>
<dbReference type="Pfam" id="PF08447">
    <property type="entry name" value="PAS_3"/>
    <property type="match status" value="1"/>
</dbReference>
<keyword evidence="4" id="KW-1133">Transmembrane helix</keyword>
<sequence>MGAETGDLQVGDRVVIPFNISCGTCWMCGRGLQSQCETTQNRDQGTGAALFGYSTPAGRSAAARLATVKVAFVVAGHMAGVVAAHDRALKLLPSAHEITGQLAMMLVMVDYTFLGLYLLFAIRRVRSHPAGYSGTVPPEESLERALAGGSPQNVGWFRYHFADGRWEWSDQVHHMHGYQPGTVTPTTELVLAHKHPDDYVSVAATLDDIRRTRRTFSARHRIIDTEKRIHDVVVIADRMFDDTGDIVGTQGFYVDVTTSRLDDSTREMAAATAAAMVEHRASIERAKGMLMLVYRVDAVAAFELLKWRAAEAGVKLRTFAERLLADVTALYYEETLPPRSAFDHLLLTVHHRVHAAGV</sequence>
<dbReference type="InterPro" id="IPR035965">
    <property type="entry name" value="PAS-like_dom_sf"/>
</dbReference>
<organism evidence="6 7">
    <name type="scientific">Mycolicibacterium doricum</name>
    <dbReference type="NCBI Taxonomy" id="126673"/>
    <lineage>
        <taxon>Bacteria</taxon>
        <taxon>Bacillati</taxon>
        <taxon>Actinomycetota</taxon>
        <taxon>Actinomycetes</taxon>
        <taxon>Mycobacteriales</taxon>
        <taxon>Mycobacteriaceae</taxon>
        <taxon>Mycolicibacterium</taxon>
    </lineage>
</organism>
<gene>
    <name evidence="6" type="ORF">MDOR_36260</name>
</gene>
<evidence type="ECO:0000256" key="3">
    <source>
        <dbReference type="ARBA" id="ARBA00022833"/>
    </source>
</evidence>
<accession>A0A7I7VXD8</accession>
<keyword evidence="2" id="KW-0479">Metal-binding</keyword>
<dbReference type="GO" id="GO:0046872">
    <property type="term" value="F:metal ion binding"/>
    <property type="evidence" value="ECO:0007669"/>
    <property type="project" value="UniProtKB-KW"/>
</dbReference>
<dbReference type="SUPFAM" id="SSF50129">
    <property type="entry name" value="GroES-like"/>
    <property type="match status" value="1"/>
</dbReference>
<dbReference type="KEGG" id="mdr:MDOR_36260"/>
<evidence type="ECO:0000259" key="5">
    <source>
        <dbReference type="PROSITE" id="PS50921"/>
    </source>
</evidence>
<dbReference type="GO" id="GO:0003723">
    <property type="term" value="F:RNA binding"/>
    <property type="evidence" value="ECO:0007669"/>
    <property type="project" value="InterPro"/>
</dbReference>
<evidence type="ECO:0000313" key="7">
    <source>
        <dbReference type="Proteomes" id="UP000467201"/>
    </source>
</evidence>
<dbReference type="Pfam" id="PF03861">
    <property type="entry name" value="ANTAR"/>
    <property type="match status" value="1"/>
</dbReference>
<feature type="transmembrane region" description="Helical" evidence="4">
    <location>
        <begin position="102"/>
        <end position="122"/>
    </location>
</feature>
<dbReference type="PANTHER" id="PTHR42813">
    <property type="entry name" value="ZINC-TYPE ALCOHOL DEHYDROGENASE-LIKE"/>
    <property type="match status" value="1"/>
</dbReference>
<dbReference type="InterPro" id="IPR005561">
    <property type="entry name" value="ANTAR"/>
</dbReference>
<dbReference type="AlphaFoldDB" id="A0A7I7VXD8"/>
<name>A0A7I7VXD8_9MYCO</name>
<dbReference type="Gene3D" id="3.30.450.20">
    <property type="entry name" value="PAS domain"/>
    <property type="match status" value="1"/>
</dbReference>